<evidence type="ECO:0000313" key="1">
    <source>
        <dbReference type="EMBL" id="MPD06075.1"/>
    </source>
</evidence>
<dbReference type="Proteomes" id="UP000324222">
    <property type="component" value="Unassembled WGS sequence"/>
</dbReference>
<gene>
    <name evidence="1" type="ORF">E2C01_101858</name>
</gene>
<accession>A0A5B7KMX6</accession>
<protein>
    <submittedName>
        <fullName evidence="1">Uncharacterized protein</fullName>
    </submittedName>
</protein>
<sequence>MAGEGGAQGSLCTVCIAWQAYPSPLPPHPSLFSPHSSRYHPTHSGHSSLILLPFLYPRSTLTQGWRSNTPLEH</sequence>
<reference evidence="1 2" key="1">
    <citation type="submission" date="2019-05" db="EMBL/GenBank/DDBJ databases">
        <title>Another draft genome of Portunus trituberculatus and its Hox gene families provides insights of decapod evolution.</title>
        <authorList>
            <person name="Jeong J.-H."/>
            <person name="Song I."/>
            <person name="Kim S."/>
            <person name="Choi T."/>
            <person name="Kim D."/>
            <person name="Ryu S."/>
            <person name="Kim W."/>
        </authorList>
    </citation>
    <scope>NUCLEOTIDE SEQUENCE [LARGE SCALE GENOMIC DNA]</scope>
    <source>
        <tissue evidence="1">Muscle</tissue>
    </source>
</reference>
<name>A0A5B7KMX6_PORTR</name>
<evidence type="ECO:0000313" key="2">
    <source>
        <dbReference type="Proteomes" id="UP000324222"/>
    </source>
</evidence>
<organism evidence="1 2">
    <name type="scientific">Portunus trituberculatus</name>
    <name type="common">Swimming crab</name>
    <name type="synonym">Neptunus trituberculatus</name>
    <dbReference type="NCBI Taxonomy" id="210409"/>
    <lineage>
        <taxon>Eukaryota</taxon>
        <taxon>Metazoa</taxon>
        <taxon>Ecdysozoa</taxon>
        <taxon>Arthropoda</taxon>
        <taxon>Crustacea</taxon>
        <taxon>Multicrustacea</taxon>
        <taxon>Malacostraca</taxon>
        <taxon>Eumalacostraca</taxon>
        <taxon>Eucarida</taxon>
        <taxon>Decapoda</taxon>
        <taxon>Pleocyemata</taxon>
        <taxon>Brachyura</taxon>
        <taxon>Eubrachyura</taxon>
        <taxon>Portunoidea</taxon>
        <taxon>Portunidae</taxon>
        <taxon>Portuninae</taxon>
        <taxon>Portunus</taxon>
    </lineage>
</organism>
<comment type="caution">
    <text evidence="1">The sequence shown here is derived from an EMBL/GenBank/DDBJ whole genome shotgun (WGS) entry which is preliminary data.</text>
</comment>
<dbReference type="EMBL" id="VSRR010149309">
    <property type="protein sequence ID" value="MPD06075.1"/>
    <property type="molecule type" value="Genomic_DNA"/>
</dbReference>
<dbReference type="AlphaFoldDB" id="A0A5B7KMX6"/>
<keyword evidence="2" id="KW-1185">Reference proteome</keyword>
<proteinExistence type="predicted"/>